<evidence type="ECO:0000256" key="1">
    <source>
        <dbReference type="SAM" id="MobiDB-lite"/>
    </source>
</evidence>
<evidence type="ECO:0000313" key="2">
    <source>
        <dbReference type="EMBL" id="NOU83968.1"/>
    </source>
</evidence>
<protein>
    <submittedName>
        <fullName evidence="2">Uncharacterized protein</fullName>
    </submittedName>
</protein>
<name>A0ABX1YS97_9BACL</name>
<dbReference type="RefSeq" id="WP_171720989.1">
    <property type="nucleotide sequence ID" value="NZ_WHOB01000097.1"/>
</dbReference>
<comment type="caution">
    <text evidence="2">The sequence shown here is derived from an EMBL/GenBank/DDBJ whole genome shotgun (WGS) entry which is preliminary data.</text>
</comment>
<evidence type="ECO:0000313" key="3">
    <source>
        <dbReference type="Proteomes" id="UP000596857"/>
    </source>
</evidence>
<dbReference type="EMBL" id="WHOB01000097">
    <property type="protein sequence ID" value="NOU83968.1"/>
    <property type="molecule type" value="Genomic_DNA"/>
</dbReference>
<feature type="region of interest" description="Disordered" evidence="1">
    <location>
        <begin position="21"/>
        <end position="129"/>
    </location>
</feature>
<reference evidence="2 3" key="1">
    <citation type="submission" date="2019-10" db="EMBL/GenBank/DDBJ databases">
        <title>Description of Paenibacillus terricola sp. nov.</title>
        <authorList>
            <person name="Carlier A."/>
            <person name="Qi S."/>
        </authorList>
    </citation>
    <scope>NUCLEOTIDE SEQUENCE [LARGE SCALE GENOMIC DNA]</scope>
    <source>
        <strain evidence="2 3">LMG 31459</strain>
    </source>
</reference>
<accession>A0ABX1YS97</accession>
<dbReference type="Proteomes" id="UP000596857">
    <property type="component" value="Unassembled WGS sequence"/>
</dbReference>
<keyword evidence="3" id="KW-1185">Reference proteome</keyword>
<proteinExistence type="predicted"/>
<sequence length="204" mass="21650">MSSIIYIVVIAVIAVISNWNKNKGKSAPRGGMPTFGGGGEGNPLRRPRAPARTADSGRPERPGSGFPKPGGRRGNSGRPDPAPEEREYDASPAWPERPELPSPDYETGEGMSMEQTGDMDGVQARTERMQRELERLQVAFDGMAAAVPSTGAMTAGEGASPSQAGTGQHPLAQDREALRSGLVWAEILGPPRSRQPHASVRKEG</sequence>
<organism evidence="2 3">
    <name type="scientific">Paenibacillus phytohabitans</name>
    <dbReference type="NCBI Taxonomy" id="2654978"/>
    <lineage>
        <taxon>Bacteria</taxon>
        <taxon>Bacillati</taxon>
        <taxon>Bacillota</taxon>
        <taxon>Bacilli</taxon>
        <taxon>Bacillales</taxon>
        <taxon>Paenibacillaceae</taxon>
        <taxon>Paenibacillus</taxon>
    </lineage>
</organism>
<gene>
    <name evidence="2" type="ORF">GC101_34495</name>
</gene>
<feature type="region of interest" description="Disordered" evidence="1">
    <location>
        <begin position="150"/>
        <end position="174"/>
    </location>
</feature>